<proteinExistence type="predicted"/>
<reference evidence="1" key="2">
    <citation type="submission" date="2022-11" db="EMBL/GenBank/DDBJ databases">
        <title>Draft genome sequence of Coprococcus comes strain 31264.</title>
        <authorList>
            <person name="Hisatomi A."/>
            <person name="Ohkuma M."/>
            <person name="Sakamoto M."/>
        </authorList>
    </citation>
    <scope>NUCLEOTIDE SEQUENCE</scope>
    <source>
        <strain evidence="1">JCM 31264</strain>
    </source>
</reference>
<evidence type="ECO:0000313" key="2">
    <source>
        <dbReference type="Proteomes" id="UP001145109"/>
    </source>
</evidence>
<protein>
    <submittedName>
        <fullName evidence="1">Uncharacterized protein</fullName>
    </submittedName>
</protein>
<evidence type="ECO:0000313" key="1">
    <source>
        <dbReference type="EMBL" id="GLG86569.1"/>
    </source>
</evidence>
<comment type="caution">
    <text evidence="1">The sequence shown here is derived from an EMBL/GenBank/DDBJ whole genome shotgun (WGS) entry which is preliminary data.</text>
</comment>
<dbReference type="Proteomes" id="UP001145109">
    <property type="component" value="Unassembled WGS sequence"/>
</dbReference>
<sequence>MYDELWFLCKDVCPLNMRECSFVKYVVDLFPKINYKQLFDNAKKITNKPQNVYASMDEHYHEFQKSTIYYTVSTGPTQVCRVGEMEVRSGSCPDNFLFDTLIKKEIEKLSKKKVELIVSGNIDYEDYVRQENVFELSNELTLNGIPNYLTHYGPYHPVIDELRESNYLKDYRKWICGYHGHLQKSEIQEVKEAIENELKEIQDKVLLKYMDEHSKKAFYTSTAKTIINTVIGTAIAPYSGVAAAKDIVVEGKQMAETQNDRWAAFVVESRNKISRDLKDIGYVW</sequence>
<dbReference type="RefSeq" id="WP_156337625.1">
    <property type="nucleotide sequence ID" value="NZ_BSCI01000005.1"/>
</dbReference>
<gene>
    <name evidence="1" type="ORF">comes_11140</name>
</gene>
<dbReference type="EMBL" id="BSCI01000005">
    <property type="protein sequence ID" value="GLG86569.1"/>
    <property type="molecule type" value="Genomic_DNA"/>
</dbReference>
<name>A0AA37QAW1_9FIRM</name>
<accession>A0AA37QAW1</accession>
<organism evidence="1 2">
    <name type="scientific">Coprococcus comes</name>
    <dbReference type="NCBI Taxonomy" id="410072"/>
    <lineage>
        <taxon>Bacteria</taxon>
        <taxon>Bacillati</taxon>
        <taxon>Bacillota</taxon>
        <taxon>Clostridia</taxon>
        <taxon>Lachnospirales</taxon>
        <taxon>Lachnospiraceae</taxon>
        <taxon>Coprococcus</taxon>
    </lineage>
</organism>
<dbReference type="AlphaFoldDB" id="A0AA37QAW1"/>
<reference evidence="1" key="1">
    <citation type="submission" date="2022-09" db="EMBL/GenBank/DDBJ databases">
        <title>Draft genome sequence of Coprococcus comes strain 31264.</title>
        <authorList>
            <person name="Atsushi H."/>
            <person name="Moriya O."/>
            <person name="Mitsuo S."/>
        </authorList>
    </citation>
    <scope>NUCLEOTIDE SEQUENCE</scope>
    <source>
        <strain evidence="1">JCM 31264</strain>
    </source>
</reference>